<dbReference type="EC" id="2.1.1.103" evidence="5"/>
<evidence type="ECO:0000256" key="6">
    <source>
        <dbReference type="ARBA" id="ARBA00047619"/>
    </source>
</evidence>
<dbReference type="Proteomes" id="UP000238479">
    <property type="component" value="Chromosome 3"/>
</dbReference>
<name>A0A2P6RFU0_ROSCH</name>
<keyword evidence="4 8" id="KW-0808">Transferase</keyword>
<evidence type="ECO:0000313" key="9">
    <source>
        <dbReference type="Proteomes" id="UP000238479"/>
    </source>
</evidence>
<dbReference type="GO" id="GO:0032259">
    <property type="term" value="P:methylation"/>
    <property type="evidence" value="ECO:0007669"/>
    <property type="project" value="UniProtKB-KW"/>
</dbReference>
<comment type="catalytic activity">
    <reaction evidence="6">
        <text>N,N-dimethylethanolamine phosphate + S-adenosyl-L-methionine = phosphocholine + S-adenosyl-L-homocysteine + H(+)</text>
        <dbReference type="Rhea" id="RHEA:25325"/>
        <dbReference type="ChEBI" id="CHEBI:15378"/>
        <dbReference type="ChEBI" id="CHEBI:57856"/>
        <dbReference type="ChEBI" id="CHEBI:58641"/>
        <dbReference type="ChEBI" id="CHEBI:59789"/>
        <dbReference type="ChEBI" id="CHEBI:295975"/>
        <dbReference type="EC" id="2.1.1.103"/>
    </reaction>
    <physiologicalReaction direction="left-to-right" evidence="6">
        <dbReference type="Rhea" id="RHEA:25326"/>
    </physiologicalReaction>
</comment>
<evidence type="ECO:0000256" key="1">
    <source>
        <dbReference type="ARBA" id="ARBA00004969"/>
    </source>
</evidence>
<comment type="caution">
    <text evidence="8">The sequence shown here is derived from an EMBL/GenBank/DDBJ whole genome shotgun (WGS) entry which is preliminary data.</text>
</comment>
<dbReference type="PANTHER" id="PTHR44307:SF2">
    <property type="entry name" value="PHOSPHOETHANOLAMINE METHYLTRANSFERASE ISOFORM X1"/>
    <property type="match status" value="1"/>
</dbReference>
<keyword evidence="3 8" id="KW-0489">Methyltransferase</keyword>
<evidence type="ECO:0000256" key="4">
    <source>
        <dbReference type="ARBA" id="ARBA00022679"/>
    </source>
</evidence>
<dbReference type="PANTHER" id="PTHR44307">
    <property type="entry name" value="PHOSPHOETHANOLAMINE METHYLTRANSFERASE"/>
    <property type="match status" value="1"/>
</dbReference>
<keyword evidence="9" id="KW-1185">Reference proteome</keyword>
<dbReference type="Gramene" id="PRQ45301">
    <property type="protein sequence ID" value="PRQ45301"/>
    <property type="gene ID" value="RchiOBHm_Chr3g0488691"/>
</dbReference>
<reference evidence="8 9" key="1">
    <citation type="journal article" date="2018" name="Nat. Genet.">
        <title>The Rosa genome provides new insights in the design of modern roses.</title>
        <authorList>
            <person name="Bendahmane M."/>
        </authorList>
    </citation>
    <scope>NUCLEOTIDE SEQUENCE [LARGE SCALE GENOMIC DNA]</scope>
    <source>
        <strain evidence="9">cv. Old Blush</strain>
    </source>
</reference>
<dbReference type="STRING" id="74649.A0A2P6RFU0"/>
<gene>
    <name evidence="8" type="ORF">RchiOBHm_Chr3g0488691</name>
</gene>
<evidence type="ECO:0000256" key="7">
    <source>
        <dbReference type="ARBA" id="ARBA00047841"/>
    </source>
</evidence>
<comment type="pathway">
    <text evidence="1">Phospholipid metabolism; phosphatidylcholine biosynthesis.</text>
</comment>
<dbReference type="EMBL" id="PDCK01000041">
    <property type="protein sequence ID" value="PRQ45301.1"/>
    <property type="molecule type" value="Genomic_DNA"/>
</dbReference>
<proteinExistence type="predicted"/>
<evidence type="ECO:0000256" key="5">
    <source>
        <dbReference type="ARBA" id="ARBA00035674"/>
    </source>
</evidence>
<comment type="catalytic activity">
    <reaction evidence="7">
        <text>N-methylethanolamine phosphate + S-adenosyl-L-methionine = N,N-dimethylethanolamine phosphate + S-adenosyl-L-homocysteine + H(+)</text>
        <dbReference type="Rhea" id="RHEA:25321"/>
        <dbReference type="ChEBI" id="CHEBI:15378"/>
        <dbReference type="ChEBI" id="CHEBI:57781"/>
        <dbReference type="ChEBI" id="CHEBI:57856"/>
        <dbReference type="ChEBI" id="CHEBI:58641"/>
        <dbReference type="ChEBI" id="CHEBI:59789"/>
        <dbReference type="EC" id="2.1.1.103"/>
    </reaction>
    <physiologicalReaction direction="left-to-right" evidence="7">
        <dbReference type="Rhea" id="RHEA:25322"/>
    </physiologicalReaction>
</comment>
<evidence type="ECO:0000313" key="8">
    <source>
        <dbReference type="EMBL" id="PRQ45301.1"/>
    </source>
</evidence>
<protein>
    <recommendedName>
        <fullName evidence="5">phosphoethanolamine N-methyltransferase</fullName>
        <ecNumber evidence="5">2.1.1.103</ecNumber>
    </recommendedName>
</protein>
<dbReference type="InterPro" id="IPR029063">
    <property type="entry name" value="SAM-dependent_MTases_sf"/>
</dbReference>
<organism evidence="8 9">
    <name type="scientific">Rosa chinensis</name>
    <name type="common">China rose</name>
    <dbReference type="NCBI Taxonomy" id="74649"/>
    <lineage>
        <taxon>Eukaryota</taxon>
        <taxon>Viridiplantae</taxon>
        <taxon>Streptophyta</taxon>
        <taxon>Embryophyta</taxon>
        <taxon>Tracheophyta</taxon>
        <taxon>Spermatophyta</taxon>
        <taxon>Magnoliopsida</taxon>
        <taxon>eudicotyledons</taxon>
        <taxon>Gunneridae</taxon>
        <taxon>Pentapetalae</taxon>
        <taxon>rosids</taxon>
        <taxon>fabids</taxon>
        <taxon>Rosales</taxon>
        <taxon>Rosaceae</taxon>
        <taxon>Rosoideae</taxon>
        <taxon>Rosoideae incertae sedis</taxon>
        <taxon>Rosa</taxon>
    </lineage>
</organism>
<dbReference type="GO" id="GO:0000234">
    <property type="term" value="F:phosphoethanolamine N-methyltransferase activity"/>
    <property type="evidence" value="ECO:0007669"/>
    <property type="project" value="UniProtKB-EC"/>
</dbReference>
<comment type="pathway">
    <text evidence="2">Lipid metabolism.</text>
</comment>
<sequence>MIYSRDTILHIQPGGKVLINDYCRSAGTPSVGFSEYIMQRGYELHDVKACGQMLKDAGFD</sequence>
<dbReference type="Gene3D" id="3.40.50.150">
    <property type="entry name" value="Vaccinia Virus protein VP39"/>
    <property type="match status" value="1"/>
</dbReference>
<evidence type="ECO:0000256" key="2">
    <source>
        <dbReference type="ARBA" id="ARBA00005189"/>
    </source>
</evidence>
<accession>A0A2P6RFU0</accession>
<dbReference type="AlphaFoldDB" id="A0A2P6RFU0"/>
<evidence type="ECO:0000256" key="3">
    <source>
        <dbReference type="ARBA" id="ARBA00022603"/>
    </source>
</evidence>